<evidence type="ECO:0000256" key="2">
    <source>
        <dbReference type="ARBA" id="ARBA00022448"/>
    </source>
</evidence>
<dbReference type="InterPro" id="IPR020846">
    <property type="entry name" value="MFS_dom"/>
</dbReference>
<evidence type="ECO:0000256" key="7">
    <source>
        <dbReference type="SAM" id="Phobius"/>
    </source>
</evidence>
<sequence length="404" mass="40649">MSSSSPTSLSRRAPAAGPPRAGAPQAALLVALSTLAVLGAVLIAPVQPSIARAFAGQPGLDALVPLTLTVPALAIALLAPVAGRVVDRVGRVRVLTASLVLYAVVGTAPLWLDLLPAIVASRALVGIAEAGVMTCCTTLIGDLFEGERRNRCFALQTVATSLSAVVFIAAGGALAAHDWRTPFWLYAVGFLGAVLVPVLLREPVAVRSGPLPPLDLRGLRVPLLVTFVGGIVFYTPVVELSFALDRIGVESTATIGAVSAAAAVATCVGAASFARLARHRQRGSRPLLPVAFALAGAGLVGVALAGSVPALLAGAAVASAGTGLLLPVLLTWALGGVGTEQRGRATGWWTSALFGGEFVCPLLVLGLADVLGGLPAALAAVAVAALAVAAVLAVVRQPARHQRT</sequence>
<dbReference type="Pfam" id="PF07690">
    <property type="entry name" value="MFS_1"/>
    <property type="match status" value="1"/>
</dbReference>
<reference evidence="9 10" key="1">
    <citation type="submission" date="2024-07" db="EMBL/GenBank/DDBJ databases">
        <authorList>
            <person name="Thanompreechachai J."/>
            <person name="Duangmal K."/>
        </authorList>
    </citation>
    <scope>NUCLEOTIDE SEQUENCE [LARGE SCALE GENOMIC DNA]</scope>
    <source>
        <strain evidence="9 10">TBRC 1896</strain>
    </source>
</reference>
<dbReference type="Gene3D" id="1.20.1250.20">
    <property type="entry name" value="MFS general substrate transporter like domains"/>
    <property type="match status" value="1"/>
</dbReference>
<evidence type="ECO:0000256" key="4">
    <source>
        <dbReference type="ARBA" id="ARBA00022692"/>
    </source>
</evidence>
<proteinExistence type="predicted"/>
<evidence type="ECO:0000256" key="3">
    <source>
        <dbReference type="ARBA" id="ARBA00022475"/>
    </source>
</evidence>
<dbReference type="InterPro" id="IPR050171">
    <property type="entry name" value="MFS_Transporters"/>
</dbReference>
<evidence type="ECO:0000256" key="1">
    <source>
        <dbReference type="ARBA" id="ARBA00004651"/>
    </source>
</evidence>
<keyword evidence="5 7" id="KW-1133">Transmembrane helix</keyword>
<dbReference type="EMBL" id="JBGGTQ010000002">
    <property type="protein sequence ID" value="MEZ0491568.1"/>
    <property type="molecule type" value="Genomic_DNA"/>
</dbReference>
<dbReference type="InterPro" id="IPR011701">
    <property type="entry name" value="MFS"/>
</dbReference>
<dbReference type="PANTHER" id="PTHR23517">
    <property type="entry name" value="RESISTANCE PROTEIN MDTM, PUTATIVE-RELATED-RELATED"/>
    <property type="match status" value="1"/>
</dbReference>
<evidence type="ECO:0000256" key="6">
    <source>
        <dbReference type="ARBA" id="ARBA00023136"/>
    </source>
</evidence>
<dbReference type="Proteomes" id="UP001566476">
    <property type="component" value="Unassembled WGS sequence"/>
</dbReference>
<keyword evidence="2" id="KW-0813">Transport</keyword>
<comment type="subcellular location">
    <subcellularLocation>
        <location evidence="1">Cell membrane</location>
        <topology evidence="1">Multi-pass membrane protein</topology>
    </subcellularLocation>
</comment>
<keyword evidence="6 7" id="KW-0472">Membrane</keyword>
<organism evidence="9 10">
    <name type="scientific">Kineococcus mangrovi</name>
    <dbReference type="NCBI Taxonomy" id="1660183"/>
    <lineage>
        <taxon>Bacteria</taxon>
        <taxon>Bacillati</taxon>
        <taxon>Actinomycetota</taxon>
        <taxon>Actinomycetes</taxon>
        <taxon>Kineosporiales</taxon>
        <taxon>Kineosporiaceae</taxon>
        <taxon>Kineococcus</taxon>
    </lineage>
</organism>
<dbReference type="SUPFAM" id="SSF103473">
    <property type="entry name" value="MFS general substrate transporter"/>
    <property type="match status" value="1"/>
</dbReference>
<name>A0ABV4HYS2_9ACTN</name>
<feature type="transmembrane region" description="Helical" evidence="7">
    <location>
        <begin position="255"/>
        <end position="274"/>
    </location>
</feature>
<feature type="transmembrane region" description="Helical" evidence="7">
    <location>
        <begin position="94"/>
        <end position="112"/>
    </location>
</feature>
<dbReference type="PROSITE" id="PS50850">
    <property type="entry name" value="MFS"/>
    <property type="match status" value="1"/>
</dbReference>
<feature type="transmembrane region" description="Helical" evidence="7">
    <location>
        <begin position="63"/>
        <end position="82"/>
    </location>
</feature>
<dbReference type="RefSeq" id="WP_370717606.1">
    <property type="nucleotide sequence ID" value="NZ_JBGGTQ010000002.1"/>
</dbReference>
<gene>
    <name evidence="9" type="ORF">AB2L28_04885</name>
</gene>
<keyword evidence="10" id="KW-1185">Reference proteome</keyword>
<evidence type="ECO:0000313" key="9">
    <source>
        <dbReference type="EMBL" id="MEZ0491568.1"/>
    </source>
</evidence>
<evidence type="ECO:0000256" key="5">
    <source>
        <dbReference type="ARBA" id="ARBA00022989"/>
    </source>
</evidence>
<keyword evidence="3" id="KW-1003">Cell membrane</keyword>
<accession>A0ABV4HYS2</accession>
<protein>
    <submittedName>
        <fullName evidence="9">MFS transporter</fullName>
    </submittedName>
</protein>
<feature type="transmembrane region" description="Helical" evidence="7">
    <location>
        <begin position="286"/>
        <end position="305"/>
    </location>
</feature>
<comment type="caution">
    <text evidence="9">The sequence shown here is derived from an EMBL/GenBank/DDBJ whole genome shotgun (WGS) entry which is preliminary data.</text>
</comment>
<feature type="transmembrane region" description="Helical" evidence="7">
    <location>
        <begin position="374"/>
        <end position="395"/>
    </location>
</feature>
<feature type="transmembrane region" description="Helical" evidence="7">
    <location>
        <begin position="183"/>
        <end position="200"/>
    </location>
</feature>
<feature type="transmembrane region" description="Helical" evidence="7">
    <location>
        <begin position="221"/>
        <end position="243"/>
    </location>
</feature>
<evidence type="ECO:0000259" key="8">
    <source>
        <dbReference type="PROSITE" id="PS50850"/>
    </source>
</evidence>
<feature type="transmembrane region" description="Helical" evidence="7">
    <location>
        <begin position="153"/>
        <end position="177"/>
    </location>
</feature>
<dbReference type="CDD" id="cd17473">
    <property type="entry name" value="MFS_arabinose_efflux_permease_like"/>
    <property type="match status" value="1"/>
</dbReference>
<feature type="transmembrane region" description="Helical" evidence="7">
    <location>
        <begin position="347"/>
        <end position="368"/>
    </location>
</feature>
<feature type="transmembrane region" description="Helical" evidence="7">
    <location>
        <begin position="311"/>
        <end position="335"/>
    </location>
</feature>
<dbReference type="InterPro" id="IPR036259">
    <property type="entry name" value="MFS_trans_sf"/>
</dbReference>
<evidence type="ECO:0000313" key="10">
    <source>
        <dbReference type="Proteomes" id="UP001566476"/>
    </source>
</evidence>
<keyword evidence="4 7" id="KW-0812">Transmembrane</keyword>
<feature type="transmembrane region" description="Helical" evidence="7">
    <location>
        <begin position="118"/>
        <end position="141"/>
    </location>
</feature>
<feature type="domain" description="Major facilitator superfamily (MFS) profile" evidence="8">
    <location>
        <begin position="25"/>
        <end position="402"/>
    </location>
</feature>